<organism evidence="2">
    <name type="scientific">Leptospirillum sp. Group II '5-way CG'</name>
    <dbReference type="NCBI Taxonomy" id="419541"/>
    <lineage>
        <taxon>Bacteria</taxon>
        <taxon>Pseudomonadati</taxon>
        <taxon>Nitrospirota</taxon>
        <taxon>Nitrospiria</taxon>
        <taxon>Nitrospirales</taxon>
        <taxon>Nitrospiraceae</taxon>
        <taxon>Leptospirillum</taxon>
    </lineage>
</organism>
<evidence type="ECO:0000313" key="2">
    <source>
        <dbReference type="EMBL" id="EDZ39527.1"/>
    </source>
</evidence>
<protein>
    <submittedName>
        <fullName evidence="2">Uncharacterized protein</fullName>
    </submittedName>
</protein>
<dbReference type="EMBL" id="DS995259">
    <property type="protein sequence ID" value="EDZ39527.1"/>
    <property type="molecule type" value="Genomic_DNA"/>
</dbReference>
<sequence length="85" mass="9075">MNAGKIAEYAVGIFVPLGMFWAGEQEWFRRSGMGKSTPDSARGGSPESKAKKGALPPLRSPFLGSGTGRIPADVPEIQDWSLPEV</sequence>
<proteinExistence type="predicted"/>
<dbReference type="AlphaFoldDB" id="B6AM20"/>
<evidence type="ECO:0000256" key="1">
    <source>
        <dbReference type="SAM" id="MobiDB-lite"/>
    </source>
</evidence>
<reference evidence="2" key="1">
    <citation type="journal article" date="2004" name="Nature">
        <title>Community structure and metabolism through reconstruction of microbial genomes from the environment.</title>
        <authorList>
            <person name="Tyson G.W."/>
            <person name="Chapman J."/>
            <person name="Hugenholtz P."/>
            <person name="Allen E.E."/>
            <person name="Ram R.J."/>
            <person name="Richardson P.M."/>
            <person name="Solovyev V.V."/>
            <person name="Rubin E.M."/>
            <person name="Rokhsar D.S."/>
            <person name="Banfield J.F."/>
        </authorList>
    </citation>
    <scope>NUCLEOTIDE SEQUENCE [LARGE SCALE GENOMIC DNA]</scope>
</reference>
<accession>B6AM20</accession>
<gene>
    <name evidence="2" type="ORF">CGL2_11277166</name>
</gene>
<reference evidence="2" key="2">
    <citation type="journal article" date="2008" name="PLoS Biol.">
        <title>Population genomic analysis of strain variation in Leptospirillum group II bacteria involved in acid mine drainage formation.</title>
        <authorList>
            <person name="Simmons S.L."/>
            <person name="Dibartolo G."/>
            <person name="Denef V.J."/>
            <person name="Goltsman D.S."/>
            <person name="Thelen M.P."/>
            <person name="Banfield J.F."/>
        </authorList>
    </citation>
    <scope>NUCLEOTIDE SEQUENCE [LARGE SCALE GENOMIC DNA]</scope>
</reference>
<name>B6AM20_9BACT</name>
<feature type="region of interest" description="Disordered" evidence="1">
    <location>
        <begin position="31"/>
        <end position="85"/>
    </location>
</feature>